<evidence type="ECO:0000313" key="13">
    <source>
        <dbReference type="Proteomes" id="UP001152649"/>
    </source>
</evidence>
<dbReference type="GO" id="GO:0008270">
    <property type="term" value="F:zinc ion binding"/>
    <property type="evidence" value="ECO:0007669"/>
    <property type="project" value="UniProtKB-KW"/>
</dbReference>
<dbReference type="Proteomes" id="UP001152649">
    <property type="component" value="Unassembled WGS sequence"/>
</dbReference>
<keyword evidence="5" id="KW-0862">Zinc</keyword>
<evidence type="ECO:0000256" key="3">
    <source>
        <dbReference type="ARBA" id="ARBA00022737"/>
    </source>
</evidence>
<reference evidence="12" key="1">
    <citation type="submission" date="2021-07" db="EMBL/GenBank/DDBJ databases">
        <authorList>
            <person name="Branca A.L. A."/>
        </authorList>
    </citation>
    <scope>NUCLEOTIDE SEQUENCE</scope>
</reference>
<evidence type="ECO:0000256" key="10">
    <source>
        <dbReference type="PROSITE-ProRule" id="PRU00042"/>
    </source>
</evidence>
<comment type="similarity">
    <text evidence="9">Belongs to the sal C2H2-type zinc-finger protein family.</text>
</comment>
<evidence type="ECO:0000256" key="7">
    <source>
        <dbReference type="ARBA" id="ARBA00023163"/>
    </source>
</evidence>
<comment type="subcellular location">
    <subcellularLocation>
        <location evidence="1">Nucleus</location>
    </subcellularLocation>
</comment>
<feature type="domain" description="C2H2-type" evidence="11">
    <location>
        <begin position="285"/>
        <end position="315"/>
    </location>
</feature>
<dbReference type="InterPro" id="IPR036236">
    <property type="entry name" value="Znf_C2H2_sf"/>
</dbReference>
<dbReference type="GO" id="GO:0000981">
    <property type="term" value="F:DNA-binding transcription factor activity, RNA polymerase II-specific"/>
    <property type="evidence" value="ECO:0007669"/>
    <property type="project" value="TreeGrafter"/>
</dbReference>
<dbReference type="FunFam" id="3.30.160.60:FF:000060">
    <property type="entry name" value="zinc finger protein 436"/>
    <property type="match status" value="1"/>
</dbReference>
<dbReference type="PROSITE" id="PS00028">
    <property type="entry name" value="ZINC_FINGER_C2H2_1"/>
    <property type="match status" value="1"/>
</dbReference>
<dbReference type="GO" id="GO:0000978">
    <property type="term" value="F:RNA polymerase II cis-regulatory region sequence-specific DNA binding"/>
    <property type="evidence" value="ECO:0007669"/>
    <property type="project" value="TreeGrafter"/>
</dbReference>
<dbReference type="GO" id="GO:0005634">
    <property type="term" value="C:nucleus"/>
    <property type="evidence" value="ECO:0007669"/>
    <property type="project" value="UniProtKB-SubCell"/>
</dbReference>
<name>A0A9W4IY37_9EURO</name>
<dbReference type="OrthoDB" id="2423195at2759"/>
<dbReference type="PANTHER" id="PTHR23233:SF84">
    <property type="entry name" value="FI23031P1"/>
    <property type="match status" value="1"/>
</dbReference>
<feature type="domain" description="C2H2-type" evidence="11">
    <location>
        <begin position="257"/>
        <end position="284"/>
    </location>
</feature>
<keyword evidence="7" id="KW-0804">Transcription</keyword>
<dbReference type="EMBL" id="CAJVPG010000138">
    <property type="protein sequence ID" value="CAG8361082.1"/>
    <property type="molecule type" value="Genomic_DNA"/>
</dbReference>
<keyword evidence="2" id="KW-0479">Metal-binding</keyword>
<evidence type="ECO:0000256" key="9">
    <source>
        <dbReference type="ARBA" id="ARBA00038474"/>
    </source>
</evidence>
<accession>A0A9W4IY37</accession>
<proteinExistence type="inferred from homology"/>
<dbReference type="SUPFAM" id="SSF57667">
    <property type="entry name" value="beta-beta-alpha zinc fingers"/>
    <property type="match status" value="1"/>
</dbReference>
<evidence type="ECO:0000256" key="4">
    <source>
        <dbReference type="ARBA" id="ARBA00022771"/>
    </source>
</evidence>
<sequence>MTYSDHSPKVLPRHLNLMRHPLGSCFRLLISIMDLHKLFNNASSPTAYIRPDKQNPRQSPCFSSVEANMLPSFSTLAKSVDYATNDHRCRSVQAASCHRDATHVPVCDPFLPHHPDPSFSQEMRFPVDHQSANSIFRHQHYSIPNVYPGCFETNVQRFFTSLSAPSVNSYSSLYFPSPPAANHATNYNSIPNKNTFHNLTSHYYSFQSDLIGHTQKVWSHQQLVEFPPLVQKVSQPRDHKRASPPGIRAMHKNNNQYECKSCNRFFSRPSALNIHFRSHTGEKPFHCPKIGCNRAFSVLSNMRRHTSDCPKIAKH</sequence>
<dbReference type="PROSITE" id="PS50157">
    <property type="entry name" value="ZINC_FINGER_C2H2_2"/>
    <property type="match status" value="2"/>
</dbReference>
<keyword evidence="4 10" id="KW-0863">Zinc-finger</keyword>
<evidence type="ECO:0000256" key="5">
    <source>
        <dbReference type="ARBA" id="ARBA00022833"/>
    </source>
</evidence>
<dbReference type="Pfam" id="PF00096">
    <property type="entry name" value="zf-C2H2"/>
    <property type="match status" value="1"/>
</dbReference>
<keyword evidence="8" id="KW-0539">Nucleus</keyword>
<evidence type="ECO:0000313" key="12">
    <source>
        <dbReference type="EMBL" id="CAG8361082.1"/>
    </source>
</evidence>
<evidence type="ECO:0000259" key="11">
    <source>
        <dbReference type="PROSITE" id="PS50157"/>
    </source>
</evidence>
<keyword evidence="3" id="KW-0677">Repeat</keyword>
<dbReference type="SMART" id="SM00355">
    <property type="entry name" value="ZnF_C2H2"/>
    <property type="match status" value="2"/>
</dbReference>
<keyword evidence="6" id="KW-0805">Transcription regulation</keyword>
<comment type="caution">
    <text evidence="12">The sequence shown here is derived from an EMBL/GenBank/DDBJ whole genome shotgun (WGS) entry which is preliminary data.</text>
</comment>
<dbReference type="InterPro" id="IPR013087">
    <property type="entry name" value="Znf_C2H2_type"/>
</dbReference>
<evidence type="ECO:0000256" key="1">
    <source>
        <dbReference type="ARBA" id="ARBA00004123"/>
    </source>
</evidence>
<gene>
    <name evidence="12" type="ORF">PSALAMII_LOCUS3786</name>
</gene>
<protein>
    <recommendedName>
        <fullName evidence="11">C2H2-type domain-containing protein</fullName>
    </recommendedName>
</protein>
<dbReference type="AlphaFoldDB" id="A0A9W4IY37"/>
<evidence type="ECO:0000256" key="6">
    <source>
        <dbReference type="ARBA" id="ARBA00023015"/>
    </source>
</evidence>
<organism evidence="12 13">
    <name type="scientific">Penicillium salamii</name>
    <dbReference type="NCBI Taxonomy" id="1612424"/>
    <lineage>
        <taxon>Eukaryota</taxon>
        <taxon>Fungi</taxon>
        <taxon>Dikarya</taxon>
        <taxon>Ascomycota</taxon>
        <taxon>Pezizomycotina</taxon>
        <taxon>Eurotiomycetes</taxon>
        <taxon>Eurotiomycetidae</taxon>
        <taxon>Eurotiales</taxon>
        <taxon>Aspergillaceae</taxon>
        <taxon>Penicillium</taxon>
    </lineage>
</organism>
<dbReference type="Gene3D" id="3.30.160.60">
    <property type="entry name" value="Classic Zinc Finger"/>
    <property type="match status" value="2"/>
</dbReference>
<dbReference type="InterPro" id="IPR051565">
    <property type="entry name" value="Sal_C2H2-zinc-finger"/>
</dbReference>
<evidence type="ECO:0000256" key="8">
    <source>
        <dbReference type="ARBA" id="ARBA00023242"/>
    </source>
</evidence>
<dbReference type="PANTHER" id="PTHR23233">
    <property type="entry name" value="SAL-LIKE PROTEIN"/>
    <property type="match status" value="1"/>
</dbReference>
<keyword evidence="13" id="KW-1185">Reference proteome</keyword>
<evidence type="ECO:0000256" key="2">
    <source>
        <dbReference type="ARBA" id="ARBA00022723"/>
    </source>
</evidence>